<feature type="compositionally biased region" description="Basic and acidic residues" evidence="1">
    <location>
        <begin position="318"/>
        <end position="339"/>
    </location>
</feature>
<reference evidence="2" key="1">
    <citation type="journal article" date="2021" name="Nat. Commun.">
        <title>Genetic determinants of endophytism in the Arabidopsis root mycobiome.</title>
        <authorList>
            <person name="Mesny F."/>
            <person name="Miyauchi S."/>
            <person name="Thiergart T."/>
            <person name="Pickel B."/>
            <person name="Atanasova L."/>
            <person name="Karlsson M."/>
            <person name="Huettel B."/>
            <person name="Barry K.W."/>
            <person name="Haridas S."/>
            <person name="Chen C."/>
            <person name="Bauer D."/>
            <person name="Andreopoulos W."/>
            <person name="Pangilinan J."/>
            <person name="LaButti K."/>
            <person name="Riley R."/>
            <person name="Lipzen A."/>
            <person name="Clum A."/>
            <person name="Drula E."/>
            <person name="Henrissat B."/>
            <person name="Kohler A."/>
            <person name="Grigoriev I.V."/>
            <person name="Martin F.M."/>
            <person name="Hacquard S."/>
        </authorList>
    </citation>
    <scope>NUCLEOTIDE SEQUENCE</scope>
    <source>
        <strain evidence="2">MPI-SDFR-AT-0073</strain>
    </source>
</reference>
<accession>A0A9P8ZWW9</accession>
<feature type="compositionally biased region" description="Low complexity" evidence="1">
    <location>
        <begin position="937"/>
        <end position="948"/>
    </location>
</feature>
<feature type="compositionally biased region" description="Basic and acidic residues" evidence="1">
    <location>
        <begin position="900"/>
        <end position="919"/>
    </location>
</feature>
<protein>
    <recommendedName>
        <fullName evidence="4">Protein kinase domain-containing protein</fullName>
    </recommendedName>
</protein>
<dbReference type="OrthoDB" id="411394at2759"/>
<feature type="region of interest" description="Disordered" evidence="1">
    <location>
        <begin position="293"/>
        <end position="357"/>
    </location>
</feature>
<dbReference type="PANTHER" id="PTHR37171">
    <property type="entry name" value="SERINE/THREONINE-PROTEIN KINASE YRZF-RELATED"/>
    <property type="match status" value="1"/>
</dbReference>
<dbReference type="GeneID" id="70136452"/>
<dbReference type="Gene3D" id="1.10.510.10">
    <property type="entry name" value="Transferase(Phosphotransferase) domain 1"/>
    <property type="match status" value="1"/>
</dbReference>
<comment type="caution">
    <text evidence="2">The sequence shown here is derived from an EMBL/GenBank/DDBJ whole genome shotgun (WGS) entry which is preliminary data.</text>
</comment>
<dbReference type="AlphaFoldDB" id="A0A9P8ZWW9"/>
<proteinExistence type="predicted"/>
<dbReference type="InterPro" id="IPR011009">
    <property type="entry name" value="Kinase-like_dom_sf"/>
</dbReference>
<feature type="compositionally biased region" description="Pro residues" evidence="1">
    <location>
        <begin position="927"/>
        <end position="936"/>
    </location>
</feature>
<feature type="region of interest" description="Disordered" evidence="1">
    <location>
        <begin position="82"/>
        <end position="110"/>
    </location>
</feature>
<feature type="region of interest" description="Disordered" evidence="1">
    <location>
        <begin position="437"/>
        <end position="501"/>
    </location>
</feature>
<dbReference type="SUPFAM" id="SSF56112">
    <property type="entry name" value="Protein kinase-like (PK-like)"/>
    <property type="match status" value="1"/>
</dbReference>
<feature type="compositionally biased region" description="Low complexity" evidence="1">
    <location>
        <begin position="137"/>
        <end position="150"/>
    </location>
</feature>
<feature type="compositionally biased region" description="Basic and acidic residues" evidence="1">
    <location>
        <begin position="86"/>
        <end position="101"/>
    </location>
</feature>
<dbReference type="Proteomes" id="UP000758603">
    <property type="component" value="Unassembled WGS sequence"/>
</dbReference>
<evidence type="ECO:0000313" key="3">
    <source>
        <dbReference type="Proteomes" id="UP000758603"/>
    </source>
</evidence>
<dbReference type="InterPro" id="IPR052396">
    <property type="entry name" value="Meiotic_Drive_Suppr_Kinase"/>
</dbReference>
<organism evidence="2 3">
    <name type="scientific">Truncatella angustata</name>
    <dbReference type="NCBI Taxonomy" id="152316"/>
    <lineage>
        <taxon>Eukaryota</taxon>
        <taxon>Fungi</taxon>
        <taxon>Dikarya</taxon>
        <taxon>Ascomycota</taxon>
        <taxon>Pezizomycotina</taxon>
        <taxon>Sordariomycetes</taxon>
        <taxon>Xylariomycetidae</taxon>
        <taxon>Amphisphaeriales</taxon>
        <taxon>Sporocadaceae</taxon>
        <taxon>Truncatella</taxon>
    </lineage>
</organism>
<sequence length="1252" mass="141766">MAQLAFKHNDRRAFRDVHRGMTTTSMHDRGGEHHISLGISADMPTVSPIPSTSMPNPPEVKSHADRCKFETVAKKDFSHVTQPQIVHHDQQRLPWTRRDSTANDTASLSDDLTDDETISIKASTIEPSYSPIHCLVSEESNGSQPSSMSPSPTPLADEGNVTRGMMKESASLRSLQHPRGTVDHAASTDQGEDFQAGSSNTTLSERGERIALKSCTTCGFGTDELIQLCEKALQFHRHDKIAWNTLVNDSHAVSSEEKNAAMLRISLWAIRDYAMTMRRKRVDSGAVARSRDGLTLLGPHSTSSSDRSRRTVCTPPRSHTDHTSDDALYLREKDGHLGHTSDQNYVDGEPRGTPAKRRRVMCHKPWSPRQEQKLRAGMEQEQSWKDIATRLDRTPGGTLFHFSEFNGIRNYKQLDMNTYQTNDLLRRLEEAERRAYEAEREQRDEKRRADEAERERRDEKRRADEAERERRDEKRRADEAERERRDEKRRADEAEKRQEEAELLTRRTTLDEYIAATHDLVASHFAVETDKDLTSKGPITNPRNKLCPKNLRPWRDFLEQQRTTLGALYGTFPVSDRRFESRGFLTGLGQRIAKRPISCEKTLEYFLHNSVEDPVREIFDQLRDVDQVRHEFGIGNGIVFENHPNVISDVAEEVVDRQASSIPPQTPDQGKDPGRIRPDQICVYRFDDELSTRRTMLYVSEYKAPHKLTAPHLRVGLHPMNIFKDVVNRKTIPTAADPDGRFQYHAERLTAAAITQTYNYMIEGGLEYGLLTTGETIVFLRVDWREPGTLLYHLAEPAFEVAAQSGEHHACTAVGQYLAFSLMALGPPGNPPNVRSQDERQRVILGLRRWAEDFETTLRSIPRDERYAPSGSSSGSLYAPTTYAGISRSPRVPRTRPKRWAQEEDRPGVQPRFRDRDDESSSDESLPPMPDTPTPSEPRSSSQSQGPRRSQRILGRAPRGEASQERQYCTQRCLLGLVRRGRLDAKCPNVLLHRQANLAAADHLIDRDEFLRLLFQQLQESLDHGISRLDVGGSRGVLFKVSLMAYGYTFVAKGTVSAFIRDLEHETAIYKHLEGLQGSQVPVCLGAIDLRDMGRIYYYDHRVYIEYLLLLSHGSPIDEAVRAGEVKRCLRAIHRACVVHRDVRRTNVLRNTDTGELMLIDFERSVVKAGRKPLGNIVPNKRSWNGQRKGTTASMYSHVPGDANYEEDILQAGVEFPEKDVFAVPAACAYKPRKTHVAAGMAASFKTVPTSG</sequence>
<gene>
    <name evidence="2" type="ORF">BKA67DRAFT_660086</name>
</gene>
<keyword evidence="3" id="KW-1185">Reference proteome</keyword>
<evidence type="ECO:0000256" key="1">
    <source>
        <dbReference type="SAM" id="MobiDB-lite"/>
    </source>
</evidence>
<dbReference type="PANTHER" id="PTHR37171:SF1">
    <property type="entry name" value="SERINE_THREONINE-PROTEIN KINASE YRZF-RELATED"/>
    <property type="match status" value="1"/>
</dbReference>
<feature type="region of interest" description="Disordered" evidence="1">
    <location>
        <begin position="864"/>
        <end position="965"/>
    </location>
</feature>
<evidence type="ECO:0000313" key="2">
    <source>
        <dbReference type="EMBL" id="KAH6653476.1"/>
    </source>
</evidence>
<feature type="region of interest" description="Disordered" evidence="1">
    <location>
        <begin position="136"/>
        <end position="202"/>
    </location>
</feature>
<evidence type="ECO:0008006" key="4">
    <source>
        <dbReference type="Google" id="ProtNLM"/>
    </source>
</evidence>
<dbReference type="EMBL" id="JAGPXC010000005">
    <property type="protein sequence ID" value="KAH6653476.1"/>
    <property type="molecule type" value="Genomic_DNA"/>
</dbReference>
<name>A0A9P8ZWW9_9PEZI</name>
<dbReference type="RefSeq" id="XP_045957753.1">
    <property type="nucleotide sequence ID" value="XM_046107561.1"/>
</dbReference>